<accession>G4RNK1</accession>
<dbReference type="eggNOG" id="arCOG05710">
    <property type="taxonomic scope" value="Archaea"/>
</dbReference>
<dbReference type="GeneID" id="11263480"/>
<dbReference type="OrthoDB" id="10147at2157"/>
<dbReference type="PaxDb" id="768679-TTX_0478"/>
<dbReference type="HOGENOM" id="CLU_117974_0_0_2"/>
<protein>
    <submittedName>
        <fullName evidence="1">Uncharacterized protein</fullName>
    </submittedName>
</protein>
<dbReference type="STRING" id="768679.TTX_0478"/>
<dbReference type="KEGG" id="ttn:TTX_0478"/>
<proteinExistence type="predicted"/>
<evidence type="ECO:0000313" key="2">
    <source>
        <dbReference type="Proteomes" id="UP000002654"/>
    </source>
</evidence>
<gene>
    <name evidence="1" type="ordered locus">TTX_0478</name>
</gene>
<dbReference type="EMBL" id="FN869859">
    <property type="protein sequence ID" value="CCC81145.1"/>
    <property type="molecule type" value="Genomic_DNA"/>
</dbReference>
<name>G4RNK1_THETK</name>
<dbReference type="RefSeq" id="WP_014126402.1">
    <property type="nucleotide sequence ID" value="NC_016070.1"/>
</dbReference>
<evidence type="ECO:0000313" key="1">
    <source>
        <dbReference type="EMBL" id="CCC81145.1"/>
    </source>
</evidence>
<sequence>MSLTKNLIERIASYIPGYAGYKEREIRREADALVRRRIASDLAAAKAKLALPITSARQVASNPDAMYLWDAARAWLDRVIQRIDKAPEGYSGFFDLVKVDEQALDRLYEMDLSLLDKASAVAKAVDEIAALQPASEDWMKKMRELISLLSQLDASIDERSNYIAGLAGVRKQGGDLLRRALGRQ</sequence>
<dbReference type="PATRIC" id="fig|768679.9.peg.493"/>
<reference evidence="1 2" key="1">
    <citation type="journal article" date="2011" name="PLoS ONE">
        <title>The complete genome sequence of Thermoproteus tenax: a physiologically versatile member of the Crenarchaeota.</title>
        <authorList>
            <person name="Siebers B."/>
            <person name="Zaparty M."/>
            <person name="Raddatz G."/>
            <person name="Tjaden B."/>
            <person name="Albers S.V."/>
            <person name="Bell S.D."/>
            <person name="Blombach F."/>
            <person name="Kletzin A."/>
            <person name="Kyrpides N."/>
            <person name="Lanz C."/>
            <person name="Plagens A."/>
            <person name="Rampp M."/>
            <person name="Rosinus A."/>
            <person name="von Jan M."/>
            <person name="Makarova K.S."/>
            <person name="Klenk H.P."/>
            <person name="Schuster S.C."/>
            <person name="Hensel R."/>
        </authorList>
    </citation>
    <scope>NUCLEOTIDE SEQUENCE [LARGE SCALE GENOMIC DNA]</scope>
    <source>
        <strain evidence="2">ATCC 35583 / DSM 2078 / JCM 9277 / NBRC 100435 / Kra 1</strain>
    </source>
</reference>
<dbReference type="AlphaFoldDB" id="G4RNK1"/>
<dbReference type="Proteomes" id="UP000002654">
    <property type="component" value="Chromosome"/>
</dbReference>
<organism evidence="1 2">
    <name type="scientific">Thermoproteus tenax (strain ATCC 35583 / DSM 2078 / JCM 9277 / NBRC 100435 / Kra 1)</name>
    <dbReference type="NCBI Taxonomy" id="768679"/>
    <lineage>
        <taxon>Archaea</taxon>
        <taxon>Thermoproteota</taxon>
        <taxon>Thermoprotei</taxon>
        <taxon>Thermoproteales</taxon>
        <taxon>Thermoproteaceae</taxon>
        <taxon>Thermoproteus</taxon>
    </lineage>
</organism>
<keyword evidence="2" id="KW-1185">Reference proteome</keyword>